<evidence type="ECO:0000313" key="2">
    <source>
        <dbReference type="EMBL" id="HFT92732.1"/>
    </source>
</evidence>
<dbReference type="GO" id="GO:0004077">
    <property type="term" value="F:biotin--[biotin carboxyl-carrier protein] ligase activity"/>
    <property type="evidence" value="ECO:0007669"/>
    <property type="project" value="TreeGrafter"/>
</dbReference>
<comment type="caution">
    <text evidence="2">The sequence shown here is derived from an EMBL/GenBank/DDBJ whole genome shotgun (WGS) entry which is preliminary data.</text>
</comment>
<dbReference type="Pfam" id="PF03099">
    <property type="entry name" value="BPL_LplA_LipB"/>
    <property type="match status" value="1"/>
</dbReference>
<protein>
    <recommendedName>
        <fullName evidence="1">BPL/LPL catalytic domain-containing protein</fullName>
    </recommendedName>
</protein>
<dbReference type="SUPFAM" id="SSF55681">
    <property type="entry name" value="Class II aaRS and biotin synthetases"/>
    <property type="match status" value="1"/>
</dbReference>
<dbReference type="PROSITE" id="PS51733">
    <property type="entry name" value="BPL_LPL_CATALYTIC"/>
    <property type="match status" value="1"/>
</dbReference>
<proteinExistence type="predicted"/>
<dbReference type="EMBL" id="DTMM01000038">
    <property type="protein sequence ID" value="HFT92732.1"/>
    <property type="molecule type" value="Genomic_DNA"/>
</dbReference>
<organism evidence="2">
    <name type="scientific">Leptospirillum ferriphilum</name>
    <dbReference type="NCBI Taxonomy" id="178606"/>
    <lineage>
        <taxon>Bacteria</taxon>
        <taxon>Pseudomonadati</taxon>
        <taxon>Nitrospirota</taxon>
        <taxon>Nitrospiria</taxon>
        <taxon>Nitrospirales</taxon>
        <taxon>Nitrospiraceae</taxon>
        <taxon>Leptospirillum</taxon>
    </lineage>
</organism>
<dbReference type="PANTHER" id="PTHR12835">
    <property type="entry name" value="BIOTIN PROTEIN LIGASE"/>
    <property type="match status" value="1"/>
</dbReference>
<dbReference type="GO" id="GO:0005737">
    <property type="term" value="C:cytoplasm"/>
    <property type="evidence" value="ECO:0007669"/>
    <property type="project" value="TreeGrafter"/>
</dbReference>
<dbReference type="Gene3D" id="3.30.930.10">
    <property type="entry name" value="Bira Bifunctional Protein, Domain 2"/>
    <property type="match status" value="1"/>
</dbReference>
<dbReference type="InterPro" id="IPR045864">
    <property type="entry name" value="aa-tRNA-synth_II/BPL/LPL"/>
</dbReference>
<reference evidence="2" key="1">
    <citation type="journal article" date="2020" name="mSystems">
        <title>Genome- and Community-Level Interaction Insights into Carbon Utilization and Element Cycling Functions of Hydrothermarchaeota in Hydrothermal Sediment.</title>
        <authorList>
            <person name="Zhou Z."/>
            <person name="Liu Y."/>
            <person name="Xu W."/>
            <person name="Pan J."/>
            <person name="Luo Z.H."/>
            <person name="Li M."/>
        </authorList>
    </citation>
    <scope>NUCLEOTIDE SEQUENCE [LARGE SCALE GENOMIC DNA]</scope>
    <source>
        <strain evidence="2">SpSt-902</strain>
    </source>
</reference>
<sequence>MSPAGPPEPVRVTGDLPLYYLETVESTSAYLKEWSRQERLLSGTALYAGAQTSGRGRRGNRWVHIPGNLAMTIWVTESDLPSDPPWTLKMAWILLGYLSEFGSSGFLKYPNDIHLSSESGKIAGILVECLNNGYLIGLGINRFSPEEVKNAAGWEALPDHHAMALSLSRRIRNQFLGSNKEKVPSDVIMGDLNRRLLWKGEWVAWKETGSASLSLGKIVRLDGTGRLEISDPDGRSRYLPETVHAVRRVDPAEKIRP</sequence>
<feature type="domain" description="BPL/LPL catalytic" evidence="1">
    <location>
        <begin position="13"/>
        <end position="192"/>
    </location>
</feature>
<accession>A0A7C3QTR4</accession>
<dbReference type="PANTHER" id="PTHR12835:SF5">
    <property type="entry name" value="BIOTIN--PROTEIN LIGASE"/>
    <property type="match status" value="1"/>
</dbReference>
<evidence type="ECO:0000259" key="1">
    <source>
        <dbReference type="PROSITE" id="PS51733"/>
    </source>
</evidence>
<dbReference type="InterPro" id="IPR004143">
    <property type="entry name" value="BPL_LPL_catalytic"/>
</dbReference>
<gene>
    <name evidence="2" type="ORF">ENX03_02095</name>
</gene>
<dbReference type="AlphaFoldDB" id="A0A7C3QTR4"/>
<name>A0A7C3QTR4_9BACT</name>